<dbReference type="AlphaFoldDB" id="A0A1L9MTJ3"/>
<dbReference type="EMBL" id="KV878207">
    <property type="protein sequence ID" value="OJI80376.1"/>
    <property type="molecule type" value="Genomic_DNA"/>
</dbReference>
<evidence type="ECO:0000313" key="2">
    <source>
        <dbReference type="Proteomes" id="UP000184304"/>
    </source>
</evidence>
<dbReference type="VEuPathDB" id="FungiDB:ASPTUDRAFT_129343"/>
<gene>
    <name evidence="1" type="ORF">ASPTUDRAFT_129343</name>
</gene>
<protein>
    <submittedName>
        <fullName evidence="1">Uncharacterized protein</fullName>
    </submittedName>
</protein>
<organism evidence="1 2">
    <name type="scientific">Aspergillus tubingensis (strain CBS 134.48)</name>
    <dbReference type="NCBI Taxonomy" id="767770"/>
    <lineage>
        <taxon>Eukaryota</taxon>
        <taxon>Fungi</taxon>
        <taxon>Dikarya</taxon>
        <taxon>Ascomycota</taxon>
        <taxon>Pezizomycotina</taxon>
        <taxon>Eurotiomycetes</taxon>
        <taxon>Eurotiomycetidae</taxon>
        <taxon>Eurotiales</taxon>
        <taxon>Aspergillaceae</taxon>
        <taxon>Aspergillus</taxon>
        <taxon>Aspergillus subgen. Circumdati</taxon>
    </lineage>
</organism>
<feature type="non-terminal residue" evidence="1">
    <location>
        <position position="1"/>
    </location>
</feature>
<name>A0A1L9MTJ3_ASPTC</name>
<keyword evidence="2" id="KW-1185">Reference proteome</keyword>
<proteinExistence type="predicted"/>
<reference evidence="2" key="1">
    <citation type="journal article" date="2017" name="Genome Biol.">
        <title>Comparative genomics reveals high biological diversity and specific adaptations in the industrially and medically important fungal genus Aspergillus.</title>
        <authorList>
            <person name="de Vries R.P."/>
            <person name="Riley R."/>
            <person name="Wiebenga A."/>
            <person name="Aguilar-Osorio G."/>
            <person name="Amillis S."/>
            <person name="Uchima C.A."/>
            <person name="Anderluh G."/>
            <person name="Asadollahi M."/>
            <person name="Askin M."/>
            <person name="Barry K."/>
            <person name="Battaglia E."/>
            <person name="Bayram O."/>
            <person name="Benocci T."/>
            <person name="Braus-Stromeyer S.A."/>
            <person name="Caldana C."/>
            <person name="Canovas D."/>
            <person name="Cerqueira G.C."/>
            <person name="Chen F."/>
            <person name="Chen W."/>
            <person name="Choi C."/>
            <person name="Clum A."/>
            <person name="Dos Santos R.A."/>
            <person name="Damasio A.R."/>
            <person name="Diallinas G."/>
            <person name="Emri T."/>
            <person name="Fekete E."/>
            <person name="Flipphi M."/>
            <person name="Freyberg S."/>
            <person name="Gallo A."/>
            <person name="Gournas C."/>
            <person name="Habgood R."/>
            <person name="Hainaut M."/>
            <person name="Harispe M.L."/>
            <person name="Henrissat B."/>
            <person name="Hilden K.S."/>
            <person name="Hope R."/>
            <person name="Hossain A."/>
            <person name="Karabika E."/>
            <person name="Karaffa L."/>
            <person name="Karanyi Z."/>
            <person name="Krasevec N."/>
            <person name="Kuo A."/>
            <person name="Kusch H."/>
            <person name="LaButti K."/>
            <person name="Lagendijk E.L."/>
            <person name="Lapidus A."/>
            <person name="Levasseur A."/>
            <person name="Lindquist E."/>
            <person name="Lipzen A."/>
            <person name="Logrieco A.F."/>
            <person name="MacCabe A."/>
            <person name="Maekelae M.R."/>
            <person name="Malavazi I."/>
            <person name="Melin P."/>
            <person name="Meyer V."/>
            <person name="Mielnichuk N."/>
            <person name="Miskei M."/>
            <person name="Molnar A.P."/>
            <person name="Mule G."/>
            <person name="Ngan C.Y."/>
            <person name="Orejas M."/>
            <person name="Orosz E."/>
            <person name="Ouedraogo J.P."/>
            <person name="Overkamp K.M."/>
            <person name="Park H.-S."/>
            <person name="Perrone G."/>
            <person name="Piumi F."/>
            <person name="Punt P.J."/>
            <person name="Ram A.F."/>
            <person name="Ramon A."/>
            <person name="Rauscher S."/>
            <person name="Record E."/>
            <person name="Riano-Pachon D.M."/>
            <person name="Robert V."/>
            <person name="Roehrig J."/>
            <person name="Ruller R."/>
            <person name="Salamov A."/>
            <person name="Salih N.S."/>
            <person name="Samson R.A."/>
            <person name="Sandor E."/>
            <person name="Sanguinetti M."/>
            <person name="Schuetze T."/>
            <person name="Sepcic K."/>
            <person name="Shelest E."/>
            <person name="Sherlock G."/>
            <person name="Sophianopoulou V."/>
            <person name="Squina F.M."/>
            <person name="Sun H."/>
            <person name="Susca A."/>
            <person name="Todd R.B."/>
            <person name="Tsang A."/>
            <person name="Unkles S.E."/>
            <person name="van de Wiele N."/>
            <person name="van Rossen-Uffink D."/>
            <person name="Oliveira J.V."/>
            <person name="Vesth T.C."/>
            <person name="Visser J."/>
            <person name="Yu J.-H."/>
            <person name="Zhou M."/>
            <person name="Andersen M.R."/>
            <person name="Archer D.B."/>
            <person name="Baker S.E."/>
            <person name="Benoit I."/>
            <person name="Brakhage A.A."/>
            <person name="Braus G.H."/>
            <person name="Fischer R."/>
            <person name="Frisvad J.C."/>
            <person name="Goldman G.H."/>
            <person name="Houbraken J."/>
            <person name="Oakley B."/>
            <person name="Pocsi I."/>
            <person name="Scazzocchio C."/>
            <person name="Seiboth B."/>
            <person name="vanKuyk P.A."/>
            <person name="Wortman J."/>
            <person name="Dyer P.S."/>
            <person name="Grigoriev I.V."/>
        </authorList>
    </citation>
    <scope>NUCLEOTIDE SEQUENCE [LARGE SCALE GENOMIC DNA]</scope>
    <source>
        <strain evidence="2">CBS 134.48</strain>
    </source>
</reference>
<evidence type="ECO:0000313" key="1">
    <source>
        <dbReference type="EMBL" id="OJI80376.1"/>
    </source>
</evidence>
<sequence>LPVLYIKINYINILTGRLTAVKLKEEKKVRNLKDFNLFISYFKQDLLCFVEHLI</sequence>
<accession>A0A1L9MTJ3</accession>
<dbReference type="Proteomes" id="UP000184304">
    <property type="component" value="Unassembled WGS sequence"/>
</dbReference>